<feature type="domain" description="BACON" evidence="2">
    <location>
        <begin position="72"/>
        <end position="122"/>
    </location>
</feature>
<dbReference type="AlphaFoldDB" id="A0A9D9J380"/>
<proteinExistence type="predicted"/>
<evidence type="ECO:0000313" key="3">
    <source>
        <dbReference type="EMBL" id="MBO8485731.1"/>
    </source>
</evidence>
<dbReference type="InterPro" id="IPR013783">
    <property type="entry name" value="Ig-like_fold"/>
</dbReference>
<dbReference type="CDD" id="cd14948">
    <property type="entry name" value="BACON"/>
    <property type="match status" value="1"/>
</dbReference>
<reference evidence="3" key="2">
    <citation type="journal article" date="2021" name="PeerJ">
        <title>Extensive microbial diversity within the chicken gut microbiome revealed by metagenomics and culture.</title>
        <authorList>
            <person name="Gilroy R."/>
            <person name="Ravi A."/>
            <person name="Getino M."/>
            <person name="Pursley I."/>
            <person name="Horton D.L."/>
            <person name="Alikhan N.F."/>
            <person name="Baker D."/>
            <person name="Gharbi K."/>
            <person name="Hall N."/>
            <person name="Watson M."/>
            <person name="Adriaenssens E.M."/>
            <person name="Foster-Nyarko E."/>
            <person name="Jarju S."/>
            <person name="Secka A."/>
            <person name="Antonio M."/>
            <person name="Oren A."/>
            <person name="Chaudhuri R.R."/>
            <person name="La Ragione R."/>
            <person name="Hildebrand F."/>
            <person name="Pallen M.J."/>
        </authorList>
    </citation>
    <scope>NUCLEOTIDE SEQUENCE</scope>
    <source>
        <strain evidence="3">B2-16538</strain>
    </source>
</reference>
<keyword evidence="1" id="KW-0732">Signal</keyword>
<feature type="domain" description="BACON" evidence="2">
    <location>
        <begin position="156"/>
        <end position="214"/>
    </location>
</feature>
<dbReference type="EMBL" id="JADILX010000079">
    <property type="protein sequence ID" value="MBO8485731.1"/>
    <property type="molecule type" value="Genomic_DNA"/>
</dbReference>
<name>A0A9D9J380_9BACT</name>
<evidence type="ECO:0000313" key="4">
    <source>
        <dbReference type="Proteomes" id="UP000823750"/>
    </source>
</evidence>
<evidence type="ECO:0000256" key="1">
    <source>
        <dbReference type="SAM" id="SignalP"/>
    </source>
</evidence>
<protein>
    <recommendedName>
        <fullName evidence="2">BACON domain-containing protein</fullName>
    </recommendedName>
</protein>
<dbReference type="Gene3D" id="2.60.40.10">
    <property type="entry name" value="Immunoglobulins"/>
    <property type="match status" value="3"/>
</dbReference>
<evidence type="ECO:0000259" key="2">
    <source>
        <dbReference type="Pfam" id="PF13004"/>
    </source>
</evidence>
<organism evidence="3 4">
    <name type="scientific">Candidatus Cryptobacteroides excrementavium</name>
    <dbReference type="NCBI Taxonomy" id="2840759"/>
    <lineage>
        <taxon>Bacteria</taxon>
        <taxon>Pseudomonadati</taxon>
        <taxon>Bacteroidota</taxon>
        <taxon>Bacteroidia</taxon>
        <taxon>Bacteroidales</taxon>
        <taxon>Candidatus Cryptobacteroides</taxon>
    </lineage>
</organism>
<accession>A0A9D9J380</accession>
<dbReference type="InterPro" id="IPR032675">
    <property type="entry name" value="LRR_dom_sf"/>
</dbReference>
<gene>
    <name evidence="3" type="ORF">IAB78_04840</name>
</gene>
<feature type="signal peptide" evidence="1">
    <location>
        <begin position="1"/>
        <end position="22"/>
    </location>
</feature>
<reference evidence="3" key="1">
    <citation type="submission" date="2020-10" db="EMBL/GenBank/DDBJ databases">
        <authorList>
            <person name="Gilroy R."/>
        </authorList>
    </citation>
    <scope>NUCLEOTIDE SEQUENCE</scope>
    <source>
        <strain evidence="3">B2-16538</strain>
    </source>
</reference>
<dbReference type="InterPro" id="IPR024361">
    <property type="entry name" value="BACON"/>
</dbReference>
<comment type="caution">
    <text evidence="3">The sequence shown here is derived from an EMBL/GenBank/DDBJ whole genome shotgun (WGS) entry which is preliminary data.</text>
</comment>
<sequence>MRYNILNIAAAITATFLMVACADEKTPETPADTASISLSAESVTFLKDGTLADGSLSSVTVESTGEWRLIGKDTWCHPDRTSGENGDAVTFSADGNIGTAEIRTEEFSFVCGDKTAKLYVVQKADDLLTFFKDHYDVARDGYRIGVNVSSNKQVTWSVPEEYADWITHVEGEDIVASDVYAFYFDIAETDEYETREASISFTAGETTKNITIVQDKKLLLQMDGESSYLLEQGTPVEVTVKTNVAYNVSFSSGSVPSWLSYQPDPQAGVAPETITERTMTFTANAAAGDETRAEQVTLTSSDGSMSCTVAFIQRGSNVQIIEIPDPNFRQALADVGFVVTIGYDAPECEITSIGKTSKSLNVSGKNIESLEGLENFSRVEQLDCSNNNIKTVDFTNTSVYESTMGGNTSLKLKGNPWEEIICSRYIYYINLESDSPDASLTGSNGETSTVLKISGSTIYGVKINNCPSLQILDLYECTSLFTYSGYCSIQGCVPDGLLKVYVAYGKKSGLSSLCTGVEIFETPSGL</sequence>
<dbReference type="Pfam" id="PF13004">
    <property type="entry name" value="BACON"/>
    <property type="match status" value="2"/>
</dbReference>
<dbReference type="Gene3D" id="3.80.10.10">
    <property type="entry name" value="Ribonuclease Inhibitor"/>
    <property type="match status" value="1"/>
</dbReference>
<dbReference type="SUPFAM" id="SSF52058">
    <property type="entry name" value="L domain-like"/>
    <property type="match status" value="1"/>
</dbReference>
<dbReference type="Proteomes" id="UP000823750">
    <property type="component" value="Unassembled WGS sequence"/>
</dbReference>
<dbReference type="PROSITE" id="PS51257">
    <property type="entry name" value="PROKAR_LIPOPROTEIN"/>
    <property type="match status" value="1"/>
</dbReference>
<feature type="chain" id="PRO_5039413450" description="BACON domain-containing protein" evidence="1">
    <location>
        <begin position="23"/>
        <end position="526"/>
    </location>
</feature>